<dbReference type="InterPro" id="IPR008918">
    <property type="entry name" value="HhH2"/>
</dbReference>
<feature type="domain" description="5'-3' exonuclease" evidence="4">
    <location>
        <begin position="3"/>
        <end position="266"/>
    </location>
</feature>
<dbReference type="InterPro" id="IPR029060">
    <property type="entry name" value="PIN-like_dom_sf"/>
</dbReference>
<dbReference type="CDD" id="cd09859">
    <property type="entry name" value="PIN_53EXO"/>
    <property type="match status" value="1"/>
</dbReference>
<dbReference type="InterPro" id="IPR020045">
    <property type="entry name" value="DNA_polI_H3TH"/>
</dbReference>
<dbReference type="Gene3D" id="1.10.150.20">
    <property type="entry name" value="5' to 3' exonuclease, C-terminal subdomain"/>
    <property type="match status" value="1"/>
</dbReference>
<dbReference type="InterPro" id="IPR020046">
    <property type="entry name" value="5-3_exonucl_a-hlix_arch_N"/>
</dbReference>
<protein>
    <submittedName>
        <fullName evidence="5">Unannotated protein</fullName>
    </submittedName>
</protein>
<evidence type="ECO:0000313" key="5">
    <source>
        <dbReference type="EMBL" id="CAB4859984.1"/>
    </source>
</evidence>
<organism evidence="5">
    <name type="scientific">freshwater metagenome</name>
    <dbReference type="NCBI Taxonomy" id="449393"/>
    <lineage>
        <taxon>unclassified sequences</taxon>
        <taxon>metagenomes</taxon>
        <taxon>ecological metagenomes</taxon>
    </lineage>
</organism>
<dbReference type="PANTHER" id="PTHR42646:SF2">
    <property type="entry name" value="5'-3' EXONUCLEASE FAMILY PROTEIN"/>
    <property type="match status" value="1"/>
</dbReference>
<keyword evidence="1" id="KW-0540">Nuclease</keyword>
<sequence length="286" mass="30108">MLRPLLAVDAPSLLYRSFFALPKSIRGTDGRPVNALLGTANMLLQSVEDHDPRAVAICFGAEAAAYRVALYPGYHADRPPMPPELAVQWELAAEFLGSFGWTVLDATADGLEADDLLGALALAEVRAGGRALLLTGDRDLFQCAGERVGILYPTKDGPELIGPAQVRERHGVDPTRIPDLIALRGDPSDGLPGAKGIGAKGAADLLGRFGDLEGVLAAAQDETSAVTPRSRASLLADPETLRDFLNIATLRSPVLAPPPDGALDRASAAAAAERLGMLRLAGRLRR</sequence>
<keyword evidence="2" id="KW-0378">Hydrolase</keyword>
<keyword evidence="3" id="KW-0238">DNA-binding</keyword>
<dbReference type="InterPro" id="IPR036279">
    <property type="entry name" value="5-3_exonuclease_C_sf"/>
</dbReference>
<dbReference type="PANTHER" id="PTHR42646">
    <property type="entry name" value="FLAP ENDONUCLEASE XNI"/>
    <property type="match status" value="1"/>
</dbReference>
<dbReference type="SUPFAM" id="SSF47807">
    <property type="entry name" value="5' to 3' exonuclease, C-terminal subdomain"/>
    <property type="match status" value="1"/>
</dbReference>
<dbReference type="Pfam" id="PF02739">
    <property type="entry name" value="5_3_exonuc_N"/>
    <property type="match status" value="1"/>
</dbReference>
<dbReference type="CDD" id="cd09898">
    <property type="entry name" value="H3TH_53EXO"/>
    <property type="match status" value="1"/>
</dbReference>
<dbReference type="GO" id="GO:0033567">
    <property type="term" value="P:DNA replication, Okazaki fragment processing"/>
    <property type="evidence" value="ECO:0007669"/>
    <property type="project" value="InterPro"/>
</dbReference>
<gene>
    <name evidence="5" type="ORF">UFOPK3423_00172</name>
</gene>
<dbReference type="InterPro" id="IPR038969">
    <property type="entry name" value="FEN"/>
</dbReference>
<proteinExistence type="predicted"/>
<dbReference type="GO" id="GO:0008409">
    <property type="term" value="F:5'-3' exonuclease activity"/>
    <property type="evidence" value="ECO:0007669"/>
    <property type="project" value="InterPro"/>
</dbReference>
<evidence type="ECO:0000259" key="4">
    <source>
        <dbReference type="SMART" id="SM00475"/>
    </source>
</evidence>
<name>A0A6J7CT12_9ZZZZ</name>
<dbReference type="Pfam" id="PF01367">
    <property type="entry name" value="5_3_exonuc"/>
    <property type="match status" value="1"/>
</dbReference>
<dbReference type="SMART" id="SM00475">
    <property type="entry name" value="53EXOc"/>
    <property type="match status" value="1"/>
</dbReference>
<evidence type="ECO:0000256" key="3">
    <source>
        <dbReference type="ARBA" id="ARBA00023125"/>
    </source>
</evidence>
<evidence type="ECO:0000256" key="2">
    <source>
        <dbReference type="ARBA" id="ARBA00022801"/>
    </source>
</evidence>
<dbReference type="GO" id="GO:0017108">
    <property type="term" value="F:5'-flap endonuclease activity"/>
    <property type="evidence" value="ECO:0007669"/>
    <property type="project" value="InterPro"/>
</dbReference>
<dbReference type="InterPro" id="IPR002421">
    <property type="entry name" value="5-3_exonuclease"/>
</dbReference>
<accession>A0A6J7CT12</accession>
<evidence type="ECO:0000256" key="1">
    <source>
        <dbReference type="ARBA" id="ARBA00022722"/>
    </source>
</evidence>
<reference evidence="5" key="1">
    <citation type="submission" date="2020-05" db="EMBL/GenBank/DDBJ databases">
        <authorList>
            <person name="Chiriac C."/>
            <person name="Salcher M."/>
            <person name="Ghai R."/>
            <person name="Kavagutti S V."/>
        </authorList>
    </citation>
    <scope>NUCLEOTIDE SEQUENCE</scope>
</reference>
<dbReference type="EMBL" id="CAFBLQ010000010">
    <property type="protein sequence ID" value="CAB4859984.1"/>
    <property type="molecule type" value="Genomic_DNA"/>
</dbReference>
<dbReference type="Gene3D" id="3.40.50.1010">
    <property type="entry name" value="5'-nuclease"/>
    <property type="match status" value="1"/>
</dbReference>
<dbReference type="AlphaFoldDB" id="A0A6J7CT12"/>
<dbReference type="SMART" id="SM00279">
    <property type="entry name" value="HhH2"/>
    <property type="match status" value="1"/>
</dbReference>
<dbReference type="GO" id="GO:0003677">
    <property type="term" value="F:DNA binding"/>
    <property type="evidence" value="ECO:0007669"/>
    <property type="project" value="UniProtKB-KW"/>
</dbReference>
<dbReference type="SUPFAM" id="SSF88723">
    <property type="entry name" value="PIN domain-like"/>
    <property type="match status" value="1"/>
</dbReference>